<name>A0A1Z1F8Q3_9SPHN</name>
<evidence type="ECO:0000313" key="4">
    <source>
        <dbReference type="Proteomes" id="UP000195807"/>
    </source>
</evidence>
<dbReference type="GO" id="GO:0016787">
    <property type="term" value="F:hydrolase activity"/>
    <property type="evidence" value="ECO:0007669"/>
    <property type="project" value="UniProtKB-KW"/>
</dbReference>
<dbReference type="InterPro" id="IPR029058">
    <property type="entry name" value="AB_hydrolase_fold"/>
</dbReference>
<dbReference type="AlphaFoldDB" id="A0A1Z1F8Q3"/>
<accession>A0A1Z1F8Q3</accession>
<gene>
    <name evidence="3" type="ORF">A9D14_01730</name>
</gene>
<protein>
    <submittedName>
        <fullName evidence="3">Alpha/beta hydrolase</fullName>
    </submittedName>
</protein>
<proteinExistence type="predicted"/>
<dbReference type="Gene3D" id="3.40.50.1820">
    <property type="entry name" value="alpha/beta hydrolase"/>
    <property type="match status" value="1"/>
</dbReference>
<sequence length="304" mass="33651">MKTVDLGKNIELQVRDEGPQDAPALLFLHGFPESHRTWRHQFPHFADRYRCIAPDQRGYRRSSRPRGPENYRAELLIGDVFALADALGVTEFTVVGHDWGGAIAWGVAMAGQPSSPGPHAGRVTRAIIANAPHPAVMQRLFYTDRDQRAASQYIRIFRDTANDPLIREGGLLPLLAKAFPDRGSSTQPEPEEQAALLQDWSDPDSALGMINWYRASTIDVLPMDAPFAVPADARPINVPPVTIPTLVVWGMEDHALRPANLDRLGDHVTDLTVERIEDAGHFVVWERADAVNAAMDRFLGCTQG</sequence>
<dbReference type="OrthoDB" id="8680283at2"/>
<evidence type="ECO:0000259" key="2">
    <source>
        <dbReference type="Pfam" id="PF00561"/>
    </source>
</evidence>
<dbReference type="KEGG" id="cman:A9D14_01730"/>
<dbReference type="InterPro" id="IPR000073">
    <property type="entry name" value="AB_hydrolase_1"/>
</dbReference>
<dbReference type="SUPFAM" id="SSF53474">
    <property type="entry name" value="alpha/beta-Hydrolases"/>
    <property type="match status" value="1"/>
</dbReference>
<feature type="domain" description="AB hydrolase-1" evidence="2">
    <location>
        <begin position="23"/>
        <end position="287"/>
    </location>
</feature>
<dbReference type="STRING" id="450378.GCA_001661675_00344"/>
<dbReference type="RefSeq" id="WP_066842409.1">
    <property type="nucleotide sequence ID" value="NZ_CP019602.1"/>
</dbReference>
<keyword evidence="4" id="KW-1185">Reference proteome</keyword>
<evidence type="ECO:0000256" key="1">
    <source>
        <dbReference type="ARBA" id="ARBA00022801"/>
    </source>
</evidence>
<reference evidence="3 4" key="1">
    <citation type="submission" date="2017-01" db="EMBL/GenBank/DDBJ databases">
        <title>Complete genome sequence of esterase-producing bacterium Croceicoccus marinus E4A9.</title>
        <authorList>
            <person name="Wu Y.-H."/>
            <person name="Cheng H."/>
            <person name="Xu L."/>
            <person name="Huo Y.-Y."/>
            <person name="Wang C.-S."/>
            <person name="Xu X.-W."/>
        </authorList>
    </citation>
    <scope>NUCLEOTIDE SEQUENCE [LARGE SCALE GENOMIC DNA]</scope>
    <source>
        <strain evidence="3 4">E4A9</strain>
    </source>
</reference>
<evidence type="ECO:0000313" key="3">
    <source>
        <dbReference type="EMBL" id="ARU15125.1"/>
    </source>
</evidence>
<organism evidence="3 4">
    <name type="scientific">Croceicoccus marinus</name>
    <dbReference type="NCBI Taxonomy" id="450378"/>
    <lineage>
        <taxon>Bacteria</taxon>
        <taxon>Pseudomonadati</taxon>
        <taxon>Pseudomonadota</taxon>
        <taxon>Alphaproteobacteria</taxon>
        <taxon>Sphingomonadales</taxon>
        <taxon>Erythrobacteraceae</taxon>
        <taxon>Croceicoccus</taxon>
    </lineage>
</organism>
<dbReference type="Pfam" id="PF00561">
    <property type="entry name" value="Abhydrolase_1"/>
    <property type="match status" value="1"/>
</dbReference>
<dbReference type="EMBL" id="CP019602">
    <property type="protein sequence ID" value="ARU15125.1"/>
    <property type="molecule type" value="Genomic_DNA"/>
</dbReference>
<dbReference type="PRINTS" id="PR00412">
    <property type="entry name" value="EPOXHYDRLASE"/>
</dbReference>
<dbReference type="PANTHER" id="PTHR43329">
    <property type="entry name" value="EPOXIDE HYDROLASE"/>
    <property type="match status" value="1"/>
</dbReference>
<keyword evidence="1 3" id="KW-0378">Hydrolase</keyword>
<dbReference type="Proteomes" id="UP000195807">
    <property type="component" value="Chromosome"/>
</dbReference>
<dbReference type="InterPro" id="IPR000639">
    <property type="entry name" value="Epox_hydrolase-like"/>
</dbReference>